<dbReference type="EMBL" id="JACHFZ010000001">
    <property type="protein sequence ID" value="MBB5291112.1"/>
    <property type="molecule type" value="Genomic_DNA"/>
</dbReference>
<gene>
    <name evidence="2" type="ORF">HNQ67_000608</name>
</gene>
<evidence type="ECO:0000256" key="1">
    <source>
        <dbReference type="SAM" id="Phobius"/>
    </source>
</evidence>
<feature type="transmembrane region" description="Helical" evidence="1">
    <location>
        <begin position="109"/>
        <end position="129"/>
    </location>
</feature>
<keyword evidence="3" id="KW-1185">Reference proteome</keyword>
<comment type="caution">
    <text evidence="2">The sequence shown here is derived from an EMBL/GenBank/DDBJ whole genome shotgun (WGS) entry which is preliminary data.</text>
</comment>
<protein>
    <submittedName>
        <fullName evidence="2">Uncharacterized protein</fullName>
    </submittedName>
</protein>
<accession>A0A7W8HWC1</accession>
<dbReference type="InterPro" id="IPR046657">
    <property type="entry name" value="DUF6766"/>
</dbReference>
<dbReference type="AlphaFoldDB" id="A0A7W8HWC1"/>
<name>A0A7W8HWC1_9CAUL</name>
<dbReference type="Pfam" id="PF20554">
    <property type="entry name" value="DUF6766"/>
    <property type="match status" value="1"/>
</dbReference>
<dbReference type="RefSeq" id="WP_183252187.1">
    <property type="nucleotide sequence ID" value="NZ_BAAAFF010000004.1"/>
</dbReference>
<reference evidence="2 3" key="1">
    <citation type="submission" date="2020-08" db="EMBL/GenBank/DDBJ databases">
        <title>Genomic Encyclopedia of Type Strains, Phase IV (KMG-IV): sequencing the most valuable type-strain genomes for metagenomic binning, comparative biology and taxonomic classification.</title>
        <authorList>
            <person name="Goeker M."/>
        </authorList>
    </citation>
    <scope>NUCLEOTIDE SEQUENCE [LARGE SCALE GENOMIC DNA]</scope>
    <source>
        <strain evidence="2 3">DSM 25335</strain>
    </source>
</reference>
<evidence type="ECO:0000313" key="3">
    <source>
        <dbReference type="Proteomes" id="UP000566663"/>
    </source>
</evidence>
<keyword evidence="1" id="KW-0812">Transmembrane</keyword>
<evidence type="ECO:0000313" key="2">
    <source>
        <dbReference type="EMBL" id="MBB5291112.1"/>
    </source>
</evidence>
<organism evidence="2 3">
    <name type="scientific">Brevundimonas basaltis</name>
    <dbReference type="NCBI Taxonomy" id="472166"/>
    <lineage>
        <taxon>Bacteria</taxon>
        <taxon>Pseudomonadati</taxon>
        <taxon>Pseudomonadota</taxon>
        <taxon>Alphaproteobacteria</taxon>
        <taxon>Caulobacterales</taxon>
        <taxon>Caulobacteraceae</taxon>
        <taxon>Brevundimonas</taxon>
    </lineage>
</organism>
<keyword evidence="1" id="KW-1133">Transmembrane helix</keyword>
<proteinExistence type="predicted"/>
<sequence length="257" mass="27941">MLALFFASLVRQALAGQASENAELADQGQPALSRAAYLTSRAFLSSLFENWESEFLQMWAFVMLTAYLFQRGSPEKYPDAPAPQDRDPALDAGKAKAPLPVRLGGMARVVYSHSLGLALFLLFIVSFVLHCVNSALAADQAQLHNEDVGGSLIAHVAEADFWFESFQNWQSKFLSTAVLIVLAIFMRERGSPESKPVGGPTSCHGCRLAALSPSSLVGDFLTEEGSDLRVSPKTSTSALGREWPFVLFLKAVIHSMT</sequence>
<keyword evidence="1" id="KW-0472">Membrane</keyword>
<dbReference type="Proteomes" id="UP000566663">
    <property type="component" value="Unassembled WGS sequence"/>
</dbReference>